<gene>
    <name evidence="1" type="ORF">GA0061099_1001543</name>
</gene>
<protein>
    <recommendedName>
        <fullName evidence="3">Amidohydrolase 3 domain-containing protein</fullName>
    </recommendedName>
</protein>
<organism evidence="1 2">
    <name type="scientific">Bradyrhizobium yuanmingense</name>
    <dbReference type="NCBI Taxonomy" id="108015"/>
    <lineage>
        <taxon>Bacteria</taxon>
        <taxon>Pseudomonadati</taxon>
        <taxon>Pseudomonadota</taxon>
        <taxon>Alphaproteobacteria</taxon>
        <taxon>Hyphomicrobiales</taxon>
        <taxon>Nitrobacteraceae</taxon>
        <taxon>Bradyrhizobium</taxon>
    </lineage>
</organism>
<sequence length="52" mass="5859">MSGRSQSIRFVNGRIYRDASDRMIPGLTDAHIHLFGLAAERLQIRKAAEAFN</sequence>
<name>A0A1C3U583_9BRAD</name>
<dbReference type="AlphaFoldDB" id="A0A1C3U583"/>
<proteinExistence type="predicted"/>
<evidence type="ECO:0000313" key="1">
    <source>
        <dbReference type="EMBL" id="SCB10557.1"/>
    </source>
</evidence>
<reference evidence="1 2" key="1">
    <citation type="submission" date="2016-08" db="EMBL/GenBank/DDBJ databases">
        <authorList>
            <person name="Seilhamer J.J."/>
        </authorList>
    </citation>
    <scope>NUCLEOTIDE SEQUENCE [LARGE SCALE GENOMIC DNA]</scope>
    <source>
        <strain evidence="1 2">CCBAU 10071</strain>
    </source>
</reference>
<evidence type="ECO:0008006" key="3">
    <source>
        <dbReference type="Google" id="ProtNLM"/>
    </source>
</evidence>
<accession>A0A1C3U583</accession>
<dbReference type="Proteomes" id="UP000183174">
    <property type="component" value="Unassembled WGS sequence"/>
</dbReference>
<dbReference type="EMBL" id="FMAE01000001">
    <property type="protein sequence ID" value="SCB10557.1"/>
    <property type="molecule type" value="Genomic_DNA"/>
</dbReference>
<dbReference type="RefSeq" id="WP_157783994.1">
    <property type="nucleotide sequence ID" value="NZ_CP104173.1"/>
</dbReference>
<dbReference type="GeneID" id="93175773"/>
<evidence type="ECO:0000313" key="2">
    <source>
        <dbReference type="Proteomes" id="UP000183174"/>
    </source>
</evidence>